<dbReference type="FunFam" id="2.130.10.10:FF:000602">
    <property type="entry name" value="Periodic tryptophan protein 2"/>
    <property type="match status" value="1"/>
</dbReference>
<dbReference type="GO" id="GO:0000028">
    <property type="term" value="P:ribosomal small subunit assembly"/>
    <property type="evidence" value="ECO:0007669"/>
    <property type="project" value="TreeGrafter"/>
</dbReference>
<gene>
    <name evidence="8" type="ORF">K493DRAFT_1293</name>
</gene>
<evidence type="ECO:0000256" key="5">
    <source>
        <dbReference type="PROSITE-ProRule" id="PRU00221"/>
    </source>
</evidence>
<accession>A0A1Y1YMM0</accession>
<feature type="repeat" description="WD" evidence="5">
    <location>
        <begin position="140"/>
        <end position="174"/>
    </location>
</feature>
<keyword evidence="4" id="KW-0677">Repeat</keyword>
<dbReference type="GO" id="GO:0032040">
    <property type="term" value="C:small-subunit processome"/>
    <property type="evidence" value="ECO:0007669"/>
    <property type="project" value="TreeGrafter"/>
</dbReference>
<dbReference type="InterPro" id="IPR036322">
    <property type="entry name" value="WD40_repeat_dom_sf"/>
</dbReference>
<feature type="region of interest" description="Disordered" evidence="6">
    <location>
        <begin position="629"/>
        <end position="649"/>
    </location>
</feature>
<dbReference type="InParanoid" id="A0A1Y1YMM0"/>
<dbReference type="FunCoup" id="A0A1Y1YMM0">
    <property type="interactions" value="512"/>
</dbReference>
<dbReference type="Proteomes" id="UP000193498">
    <property type="component" value="Unassembled WGS sequence"/>
</dbReference>
<dbReference type="Pfam" id="PF04003">
    <property type="entry name" value="Utp12"/>
    <property type="match status" value="1"/>
</dbReference>
<dbReference type="PANTHER" id="PTHR19858">
    <property type="entry name" value="WD40 REPEAT PROTEIN"/>
    <property type="match status" value="1"/>
</dbReference>
<dbReference type="CDD" id="cd00200">
    <property type="entry name" value="WD40"/>
    <property type="match status" value="1"/>
</dbReference>
<evidence type="ECO:0000256" key="1">
    <source>
        <dbReference type="ARBA" id="ARBA00010226"/>
    </source>
</evidence>
<proteinExistence type="inferred from homology"/>
<dbReference type="OrthoDB" id="3142434at2759"/>
<sequence>MKSDFKFSNLCGTVYKQGNLVFTPDGNSIISPVGNRISVFDLVNNKSITFPFENRKNIDRIAISPNASLLISIDEDGRALLVNFQRRVVLHHFNFKERVRDIKFSPNGKYFANTHGKHIQVWKSPGFNRDFSPFVLHRTYTGHYDDVTSICWSPDSRFFVASSKDMTSRLYSLDPIEGFSPVTLAGHRDAIVGVYFSANQRNIYTVSKDGALFVWDYVVSEEESEDEEFGVRGKWTISAKHYFKQNNARVVCSAFHQTSNLLLVGFTTGIFGIWELPDFTNIHTLSISQNRIDTASINASGEWLALGSSKLGQLLVWEWQSESYVLKQQGHFYDMNCLAYSSDGQYIATGGDDGKVKIWNTTSGFCFVTFSDHSSGVVAVEFTKNSQVVLSASRDGTVRAYDLLRYRNFRTFTSPSPVQFSALSVDPSGEIVCAGSMDTFEIYVWSIQTGKLLDVVSGHEGPVSSLSFNPTGTLMASGSWDQTVRLWDIFGRGKNVESFNHNSEVLAVVFNPNGKELCASTLDGNISLWNVEHGTQTAIIEGRRDISGGRKAADKITAENSSAGKAFNSVCYTADGSCVIGGGSSKYVCIYDIKSKILVKKFQISHNISLDGTQEFLNSKNMTEAGALDMIDDDDNPSDPEDRIDRSLPGVRKGDLSVRKTRPEARTKGVKFSPTGRSWAAASTEGLLIYSLDETLIFDPFDLDIDITYETTLETLEEKEYLKAFVMAFKLNERPLIQKVYEAIPPEDVSLVVKGLPEHYLEKVLKFIGSHMEQSPHLEFHLLWCTSLLTNHGRFIRNHSGQMLPNLRGLQKGITKLQEDLNKTCDENRYTLEYFLTLCNKSAQQESQMEVEMPFA</sequence>
<organism evidence="8 9">
    <name type="scientific">Basidiobolus meristosporus CBS 931.73</name>
    <dbReference type="NCBI Taxonomy" id="1314790"/>
    <lineage>
        <taxon>Eukaryota</taxon>
        <taxon>Fungi</taxon>
        <taxon>Fungi incertae sedis</taxon>
        <taxon>Zoopagomycota</taxon>
        <taxon>Entomophthoromycotina</taxon>
        <taxon>Basidiobolomycetes</taxon>
        <taxon>Basidiobolales</taxon>
        <taxon>Basidiobolaceae</taxon>
        <taxon>Basidiobolus</taxon>
    </lineage>
</organism>
<dbReference type="FunFam" id="2.130.10.10:FF:000938">
    <property type="entry name" value="Probable periodic tryptophan protein PWP2"/>
    <property type="match status" value="1"/>
</dbReference>
<keyword evidence="3 5" id="KW-0853">WD repeat</keyword>
<dbReference type="PROSITE" id="PS50082">
    <property type="entry name" value="WD_REPEATS_2"/>
    <property type="match status" value="6"/>
</dbReference>
<dbReference type="PROSITE" id="PS50294">
    <property type="entry name" value="WD_REPEATS_REGION"/>
    <property type="match status" value="6"/>
</dbReference>
<dbReference type="GO" id="GO:0034388">
    <property type="term" value="C:Pwp2p-containing subcomplex of 90S preribosome"/>
    <property type="evidence" value="ECO:0007669"/>
    <property type="project" value="TreeGrafter"/>
</dbReference>
<name>A0A1Y1YMM0_9FUNG</name>
<evidence type="ECO:0000313" key="9">
    <source>
        <dbReference type="Proteomes" id="UP000193498"/>
    </source>
</evidence>
<dbReference type="SMART" id="SM00320">
    <property type="entry name" value="WD40"/>
    <property type="match status" value="13"/>
</dbReference>
<feature type="repeat" description="WD" evidence="5">
    <location>
        <begin position="498"/>
        <end position="539"/>
    </location>
</feature>
<dbReference type="InterPro" id="IPR007148">
    <property type="entry name" value="SSU_processome_Utp12"/>
</dbReference>
<dbReference type="InterPro" id="IPR015943">
    <property type="entry name" value="WD40/YVTN_repeat-like_dom_sf"/>
</dbReference>
<dbReference type="InterPro" id="IPR020472">
    <property type="entry name" value="WD40_PAC1"/>
</dbReference>
<feature type="compositionally biased region" description="Acidic residues" evidence="6">
    <location>
        <begin position="630"/>
        <end position="639"/>
    </location>
</feature>
<evidence type="ECO:0000256" key="2">
    <source>
        <dbReference type="ARBA" id="ARBA00022553"/>
    </source>
</evidence>
<reference evidence="8 9" key="1">
    <citation type="submission" date="2016-07" db="EMBL/GenBank/DDBJ databases">
        <title>Pervasive Adenine N6-methylation of Active Genes in Fungi.</title>
        <authorList>
            <consortium name="DOE Joint Genome Institute"/>
            <person name="Mondo S.J."/>
            <person name="Dannebaum R.O."/>
            <person name="Kuo R.C."/>
            <person name="Labutti K."/>
            <person name="Haridas S."/>
            <person name="Kuo A."/>
            <person name="Salamov A."/>
            <person name="Ahrendt S.R."/>
            <person name="Lipzen A."/>
            <person name="Sullivan W."/>
            <person name="Andreopoulos W.B."/>
            <person name="Clum A."/>
            <person name="Lindquist E."/>
            <person name="Daum C."/>
            <person name="Ramamoorthy G.K."/>
            <person name="Gryganskyi A."/>
            <person name="Culley D."/>
            <person name="Magnuson J.K."/>
            <person name="James T.Y."/>
            <person name="O'Malley M.A."/>
            <person name="Stajich J.E."/>
            <person name="Spatafora J.W."/>
            <person name="Visel A."/>
            <person name="Grigoriev I.V."/>
        </authorList>
    </citation>
    <scope>NUCLEOTIDE SEQUENCE [LARGE SCALE GENOMIC DNA]</scope>
    <source>
        <strain evidence="8 9">CBS 931.73</strain>
    </source>
</reference>
<dbReference type="SUPFAM" id="SSF50978">
    <property type="entry name" value="WD40 repeat-like"/>
    <property type="match status" value="2"/>
</dbReference>
<dbReference type="PRINTS" id="PR00320">
    <property type="entry name" value="GPROTEINBRPT"/>
</dbReference>
<evidence type="ECO:0000256" key="6">
    <source>
        <dbReference type="SAM" id="MobiDB-lite"/>
    </source>
</evidence>
<feature type="repeat" description="WD" evidence="5">
    <location>
        <begin position="184"/>
        <end position="225"/>
    </location>
</feature>
<feature type="repeat" description="WD" evidence="5">
    <location>
        <begin position="328"/>
        <end position="369"/>
    </location>
</feature>
<dbReference type="AlphaFoldDB" id="A0A1Y1YMM0"/>
<dbReference type="Pfam" id="PF00400">
    <property type="entry name" value="WD40"/>
    <property type="match status" value="7"/>
</dbReference>
<keyword evidence="9" id="KW-1185">Reference proteome</keyword>
<dbReference type="SUPFAM" id="SSF82171">
    <property type="entry name" value="DPP6 N-terminal domain-like"/>
    <property type="match status" value="1"/>
</dbReference>
<dbReference type="InterPro" id="IPR027145">
    <property type="entry name" value="PWP2"/>
</dbReference>
<evidence type="ECO:0000259" key="7">
    <source>
        <dbReference type="Pfam" id="PF04003"/>
    </source>
</evidence>
<protein>
    <submittedName>
        <fullName evidence="8">WD repeat protein</fullName>
    </submittedName>
</protein>
<dbReference type="PANTHER" id="PTHR19858:SF0">
    <property type="entry name" value="PERIODIC TRYPTOPHAN PROTEIN 2 HOMOLOG"/>
    <property type="match status" value="1"/>
</dbReference>
<evidence type="ECO:0000256" key="3">
    <source>
        <dbReference type="ARBA" id="ARBA00022574"/>
    </source>
</evidence>
<feature type="repeat" description="WD" evidence="5">
    <location>
        <begin position="456"/>
        <end position="489"/>
    </location>
</feature>
<feature type="domain" description="Small-subunit processome Utp12" evidence="7">
    <location>
        <begin position="732"/>
        <end position="836"/>
    </location>
</feature>
<keyword evidence="2" id="KW-0597">Phosphoprotein</keyword>
<dbReference type="EMBL" id="MCFE01000100">
    <property type="protein sequence ID" value="ORX99252.1"/>
    <property type="molecule type" value="Genomic_DNA"/>
</dbReference>
<dbReference type="InterPro" id="IPR001680">
    <property type="entry name" value="WD40_rpt"/>
</dbReference>
<evidence type="ECO:0000313" key="8">
    <source>
        <dbReference type="EMBL" id="ORX99252.1"/>
    </source>
</evidence>
<feature type="repeat" description="WD" evidence="5">
    <location>
        <begin position="370"/>
        <end position="411"/>
    </location>
</feature>
<dbReference type="InterPro" id="IPR019775">
    <property type="entry name" value="WD40_repeat_CS"/>
</dbReference>
<comment type="caution">
    <text evidence="8">The sequence shown here is derived from an EMBL/GenBank/DDBJ whole genome shotgun (WGS) entry which is preliminary data.</text>
</comment>
<feature type="compositionally biased region" description="Basic and acidic residues" evidence="6">
    <location>
        <begin position="640"/>
        <end position="649"/>
    </location>
</feature>
<comment type="similarity">
    <text evidence="1">Belongs to the WD repeat PWP2 family.</text>
</comment>
<dbReference type="Gene3D" id="2.130.10.10">
    <property type="entry name" value="YVTN repeat-like/Quinoprotein amine dehydrogenase"/>
    <property type="match status" value="4"/>
</dbReference>
<evidence type="ECO:0000256" key="4">
    <source>
        <dbReference type="ARBA" id="ARBA00022737"/>
    </source>
</evidence>
<dbReference type="GO" id="GO:0000462">
    <property type="term" value="P:maturation of SSU-rRNA from tricistronic rRNA transcript (SSU-rRNA, 5.8S rRNA, LSU-rRNA)"/>
    <property type="evidence" value="ECO:0007669"/>
    <property type="project" value="TreeGrafter"/>
</dbReference>
<dbReference type="STRING" id="1314790.A0A1Y1YMM0"/>
<dbReference type="PROSITE" id="PS00678">
    <property type="entry name" value="WD_REPEATS_1"/>
    <property type="match status" value="3"/>
</dbReference>